<comment type="caution">
    <text evidence="1">The sequence shown here is derived from an EMBL/GenBank/DDBJ whole genome shotgun (WGS) entry which is preliminary data.</text>
</comment>
<accession>A0AAV4RH99</accession>
<dbReference type="AlphaFoldDB" id="A0AAV4RH99"/>
<dbReference type="Proteomes" id="UP001054837">
    <property type="component" value="Unassembled WGS sequence"/>
</dbReference>
<organism evidence="1 2">
    <name type="scientific">Caerostris darwini</name>
    <dbReference type="NCBI Taxonomy" id="1538125"/>
    <lineage>
        <taxon>Eukaryota</taxon>
        <taxon>Metazoa</taxon>
        <taxon>Ecdysozoa</taxon>
        <taxon>Arthropoda</taxon>
        <taxon>Chelicerata</taxon>
        <taxon>Arachnida</taxon>
        <taxon>Araneae</taxon>
        <taxon>Araneomorphae</taxon>
        <taxon>Entelegynae</taxon>
        <taxon>Araneoidea</taxon>
        <taxon>Araneidae</taxon>
        <taxon>Caerostris</taxon>
    </lineage>
</organism>
<evidence type="ECO:0000313" key="1">
    <source>
        <dbReference type="EMBL" id="GIY20399.1"/>
    </source>
</evidence>
<proteinExistence type="predicted"/>
<keyword evidence="2" id="KW-1185">Reference proteome</keyword>
<gene>
    <name evidence="1" type="ORF">CDAR_285401</name>
</gene>
<sequence length="85" mass="9668">MYDYSLECAVHVSHMESPAAFEVRSVSNHDMLASVCLIERFNNLIKVWICRNECSSDCYSREAAFMNPLASEKLSFGIENLDDGR</sequence>
<dbReference type="EMBL" id="BPLQ01006157">
    <property type="protein sequence ID" value="GIY20399.1"/>
    <property type="molecule type" value="Genomic_DNA"/>
</dbReference>
<reference evidence="1 2" key="1">
    <citation type="submission" date="2021-06" db="EMBL/GenBank/DDBJ databases">
        <title>Caerostris darwini draft genome.</title>
        <authorList>
            <person name="Kono N."/>
            <person name="Arakawa K."/>
        </authorList>
    </citation>
    <scope>NUCLEOTIDE SEQUENCE [LARGE SCALE GENOMIC DNA]</scope>
</reference>
<protein>
    <submittedName>
        <fullName evidence="1">Uncharacterized protein</fullName>
    </submittedName>
</protein>
<name>A0AAV4RH99_9ARAC</name>
<evidence type="ECO:0000313" key="2">
    <source>
        <dbReference type="Proteomes" id="UP001054837"/>
    </source>
</evidence>